<evidence type="ECO:0000313" key="3">
    <source>
        <dbReference type="Proteomes" id="UP000693758"/>
    </source>
</evidence>
<feature type="compositionally biased region" description="Basic and acidic residues" evidence="1">
    <location>
        <begin position="53"/>
        <end position="78"/>
    </location>
</feature>
<protein>
    <submittedName>
        <fullName evidence="2">Uncharacterized protein</fullName>
    </submittedName>
</protein>
<feature type="region of interest" description="Disordered" evidence="1">
    <location>
        <begin position="51"/>
        <end position="78"/>
    </location>
</feature>
<organism evidence="2 3">
    <name type="scientific">Arthrobacter phage Sicarius2</name>
    <dbReference type="NCBI Taxonomy" id="2836090"/>
    <lineage>
        <taxon>Viruses</taxon>
        <taxon>Duplodnaviria</taxon>
        <taxon>Heunggongvirae</taxon>
        <taxon>Uroviricota</taxon>
        <taxon>Caudoviricetes</taxon>
        <taxon>Berryhillviridae</taxon>
        <taxon>Sicariusvirus</taxon>
        <taxon>Sicariusvirus sicarius2</taxon>
    </lineage>
</organism>
<gene>
    <name evidence="2" type="primary">15</name>
    <name evidence="2" type="ORF">SEA_SICARIUS2_15</name>
</gene>
<evidence type="ECO:0000313" key="2">
    <source>
        <dbReference type="EMBL" id="QWY81920.1"/>
    </source>
</evidence>
<sequence length="78" mass="8336">MSKATTIHNATAQALVVDSVGHIVGGGETADITIDAVTYRLIENGSIIVIEQPKPERESDSKTKRASRRSDADEKNGD</sequence>
<reference evidence="2" key="1">
    <citation type="submission" date="2021-04" db="EMBL/GenBank/DDBJ databases">
        <authorList>
            <person name="Black C."/>
            <person name="Barkhordar M.H."/>
            <person name="Chen C."/>
            <person name="Chin S.C."/>
            <person name="Fang R."/>
            <person name="Fontenot L.A."/>
            <person name="Fulinara C.P."/>
            <person name="Gaeta R."/>
            <person name="Hong M.-L.O."/>
            <person name="Jiang B.L."/>
            <person name="Kapinos A."/>
            <person name="Komaranchath M."/>
            <person name="Lan W.C."/>
            <person name="Mirjafari-Firoozabadi S.-A."/>
            <person name="Padua J.-W.P."/>
            <person name="Ramarapu R."/>
            <person name="Santana M.G."/>
            <person name="Shaffer R.D."/>
            <person name="Soumakis M."/>
            <person name="Torres N.C."/>
            <person name="Tseng A."/>
            <person name="Venkatesh S."/>
            <person name="Wang V."/>
            <person name="Yanovsky A.O."/>
            <person name="Nguyen M.A."/>
            <person name="Swift C.M."/>
            <person name="Mayet R.A."/>
            <person name="Chen A."/>
            <person name="Demo S."/>
            <person name="Tse V.Y."/>
            <person name="Garlena R.A."/>
            <person name="Russell D.A."/>
            <person name="Pope W.H."/>
            <person name="Jacobs-Sera D."/>
            <person name="Hatfull G.F."/>
            <person name="Reddi K."/>
            <person name="Moberg-Parker J."/>
            <person name="Freise A.C."/>
        </authorList>
    </citation>
    <scope>NUCLEOTIDE SEQUENCE</scope>
</reference>
<dbReference type="EMBL" id="MW862982">
    <property type="protein sequence ID" value="QWY81920.1"/>
    <property type="molecule type" value="Genomic_DNA"/>
</dbReference>
<evidence type="ECO:0000256" key="1">
    <source>
        <dbReference type="SAM" id="MobiDB-lite"/>
    </source>
</evidence>
<keyword evidence="3" id="KW-1185">Reference proteome</keyword>
<proteinExistence type="predicted"/>
<name>A0A8F3IMU5_9CAUD</name>
<accession>A0A8F3IMU5</accession>
<dbReference type="Proteomes" id="UP000693758">
    <property type="component" value="Segment"/>
</dbReference>